<reference evidence="2 3" key="2">
    <citation type="journal article" date="2018" name="Elife">
        <title>Firefly genomes illuminate parallel origins of bioluminescence in beetles.</title>
        <authorList>
            <person name="Fallon T.R."/>
            <person name="Lower S.E."/>
            <person name="Chang C.H."/>
            <person name="Bessho-Uehara M."/>
            <person name="Martin G.J."/>
            <person name="Bewick A.J."/>
            <person name="Behringer M."/>
            <person name="Debat H.J."/>
            <person name="Wong I."/>
            <person name="Day J.C."/>
            <person name="Suvorov A."/>
            <person name="Silva C.J."/>
            <person name="Stanger-Hall K.F."/>
            <person name="Hall D.W."/>
            <person name="Schmitz R.J."/>
            <person name="Nelson D.R."/>
            <person name="Lewis S.M."/>
            <person name="Shigenobu S."/>
            <person name="Bybee S.M."/>
            <person name="Larracuente A.M."/>
            <person name="Oba Y."/>
            <person name="Weng J.K."/>
        </authorList>
    </citation>
    <scope>NUCLEOTIDE SEQUENCE [LARGE SCALE GENOMIC DNA]</scope>
    <source>
        <strain evidence="2">1611_PpyrPB1</strain>
        <tissue evidence="2">Whole body</tissue>
    </source>
</reference>
<dbReference type="PANTHER" id="PTHR35385">
    <property type="entry name" value="PROTEIN B, PUTATIVE-RELATED-RELATED"/>
    <property type="match status" value="1"/>
</dbReference>
<dbReference type="EMBL" id="GEZM01036988">
    <property type="protein sequence ID" value="JAV82287.1"/>
    <property type="molecule type" value="Transcribed_RNA"/>
</dbReference>
<dbReference type="EMBL" id="GEZM01036986">
    <property type="protein sequence ID" value="JAV82291.1"/>
    <property type="molecule type" value="Transcribed_RNA"/>
</dbReference>
<accession>A0A1Y1MBA2</accession>
<dbReference type="PANTHER" id="PTHR35385:SF2">
    <property type="entry name" value="PROTEIN B, PUTATIVE-RELATED"/>
    <property type="match status" value="1"/>
</dbReference>
<dbReference type="InParanoid" id="A0A1Y1MBA2"/>
<name>A0A1Y1MBA2_PHOPY</name>
<sequence length="140" mass="16372">MSTLEEGLRILFTELDQHSKIIKYENVISDDNFSVSLRTKLSNESTWSKACDRWVERFTVQTNSKWVVKYTFPKTLRMAYRKVYICKENSVASRNRNKSCKAKIDIRIKKVTESALKKDSLLRTGYNGDIKVVFSHSHSR</sequence>
<reference evidence="2" key="3">
    <citation type="submission" date="2019-08" db="EMBL/GenBank/DDBJ databases">
        <authorList>
            <consortium name="Photinus pyralis genome working group"/>
            <person name="Fallon T.R."/>
            <person name="Sander Lower S.E."/>
            <person name="Weng J.-K."/>
        </authorList>
    </citation>
    <scope>NUCLEOTIDE SEQUENCE</scope>
    <source>
        <strain evidence="2">1611_PpyrPB1</strain>
        <tissue evidence="2">Whole body</tissue>
    </source>
</reference>
<proteinExistence type="predicted"/>
<dbReference type="EMBL" id="GEZM01036989">
    <property type="protein sequence ID" value="JAV82285.1"/>
    <property type="molecule type" value="Transcribed_RNA"/>
</dbReference>
<gene>
    <name evidence="2" type="ORF">PPYR_03053</name>
</gene>
<dbReference type="EMBL" id="GEZM01036987">
    <property type="protein sequence ID" value="JAV82288.1"/>
    <property type="molecule type" value="Transcribed_RNA"/>
</dbReference>
<organism evidence="1">
    <name type="scientific">Photinus pyralis</name>
    <name type="common">Common eastern firefly</name>
    <name type="synonym">Lampyris pyralis</name>
    <dbReference type="NCBI Taxonomy" id="7054"/>
    <lineage>
        <taxon>Eukaryota</taxon>
        <taxon>Metazoa</taxon>
        <taxon>Ecdysozoa</taxon>
        <taxon>Arthropoda</taxon>
        <taxon>Hexapoda</taxon>
        <taxon>Insecta</taxon>
        <taxon>Pterygota</taxon>
        <taxon>Neoptera</taxon>
        <taxon>Endopterygota</taxon>
        <taxon>Coleoptera</taxon>
        <taxon>Polyphaga</taxon>
        <taxon>Elateriformia</taxon>
        <taxon>Elateroidea</taxon>
        <taxon>Lampyridae</taxon>
        <taxon>Lampyrinae</taxon>
        <taxon>Photinus</taxon>
    </lineage>
</organism>
<evidence type="ECO:0000313" key="3">
    <source>
        <dbReference type="Proteomes" id="UP000327044"/>
    </source>
</evidence>
<dbReference type="Proteomes" id="UP000327044">
    <property type="component" value="Unassembled WGS sequence"/>
</dbReference>
<protein>
    <submittedName>
        <fullName evidence="1">Uncharacterized protein</fullName>
    </submittedName>
</protein>
<dbReference type="AlphaFoldDB" id="A0A1Y1MBA2"/>
<keyword evidence="3" id="KW-1185">Reference proteome</keyword>
<evidence type="ECO:0000313" key="2">
    <source>
        <dbReference type="EMBL" id="KAB0791253.1"/>
    </source>
</evidence>
<dbReference type="EMBL" id="VVIM01000011">
    <property type="protein sequence ID" value="KAB0791253.1"/>
    <property type="molecule type" value="Genomic_DNA"/>
</dbReference>
<evidence type="ECO:0000313" key="1">
    <source>
        <dbReference type="EMBL" id="JAV82288.1"/>
    </source>
</evidence>
<reference evidence="1" key="1">
    <citation type="journal article" date="2016" name="Sci. Rep.">
        <title>Molecular characterization of firefly nuptial gifts: a multi-omics approach sheds light on postcopulatory sexual selection.</title>
        <authorList>
            <person name="Al-Wathiqui N."/>
            <person name="Fallon T.R."/>
            <person name="South A."/>
            <person name="Weng J.K."/>
            <person name="Lewis S.M."/>
        </authorList>
    </citation>
    <scope>NUCLEOTIDE SEQUENCE</scope>
</reference>